<dbReference type="Pfam" id="PF20341">
    <property type="entry name" value="DUF6636"/>
    <property type="match status" value="1"/>
</dbReference>
<evidence type="ECO:0000313" key="1">
    <source>
        <dbReference type="EMBL" id="EIM76528.1"/>
    </source>
</evidence>
<evidence type="ECO:0000313" key="2">
    <source>
        <dbReference type="Proteomes" id="UP000004622"/>
    </source>
</evidence>
<accession>I5C3X6</accession>
<organism evidence="1 2">
    <name type="scientific">Nitratireductor aquibiodomus RA22</name>
    <dbReference type="NCBI Taxonomy" id="1189611"/>
    <lineage>
        <taxon>Bacteria</taxon>
        <taxon>Pseudomonadati</taxon>
        <taxon>Pseudomonadota</taxon>
        <taxon>Alphaproteobacteria</taxon>
        <taxon>Hyphomicrobiales</taxon>
        <taxon>Phyllobacteriaceae</taxon>
        <taxon>Nitratireductor</taxon>
    </lineage>
</organism>
<dbReference type="EMBL" id="AJXZ01000011">
    <property type="protein sequence ID" value="EIM76528.1"/>
    <property type="molecule type" value="Genomic_DNA"/>
</dbReference>
<dbReference type="InterPro" id="IPR046576">
    <property type="entry name" value="DUF6636"/>
</dbReference>
<dbReference type="PATRIC" id="fig|1189611.3.peg.1049"/>
<sequence>MLCAVLVLELVPGPARADVWTFETPSENIQCTVGQEVGIQSDITCTIIERSGAPAQPRPADCSSDWGHTFSMREAGPAKVVCTKTSRNKDGFSKADYGITGKFGGFTCHSSRQGLKCTNRDGAGFFLSRKAQKVYPPSGSSTNSGK</sequence>
<comment type="caution">
    <text evidence="1">The sequence shown here is derived from an EMBL/GenBank/DDBJ whole genome shotgun (WGS) entry which is preliminary data.</text>
</comment>
<reference evidence="1 2" key="1">
    <citation type="journal article" date="2012" name="J. Bacteriol.">
        <title>Genome Sequence of Nitratireductor aquibiodomus Strain RA22.</title>
        <authorList>
            <person name="Singh A."/>
            <person name="Jangir P.K."/>
            <person name="Kumari C."/>
            <person name="Sharma R."/>
        </authorList>
    </citation>
    <scope>NUCLEOTIDE SEQUENCE [LARGE SCALE GENOMIC DNA]</scope>
    <source>
        <strain evidence="1 2">RA22</strain>
    </source>
</reference>
<gene>
    <name evidence="1" type="ORF">A33O_05115</name>
</gene>
<proteinExistence type="predicted"/>
<name>I5C3X6_9HYPH</name>
<protein>
    <submittedName>
        <fullName evidence="1">Uncharacterized protein</fullName>
    </submittedName>
</protein>
<dbReference type="AlphaFoldDB" id="I5C3X6"/>
<dbReference type="OrthoDB" id="495539at2"/>
<dbReference type="Proteomes" id="UP000004622">
    <property type="component" value="Unassembled WGS sequence"/>
</dbReference>